<reference evidence="1" key="1">
    <citation type="journal article" date="2020" name="Stud. Mycol.">
        <title>101 Dothideomycetes genomes: a test case for predicting lifestyles and emergence of pathogens.</title>
        <authorList>
            <person name="Haridas S."/>
            <person name="Albert R."/>
            <person name="Binder M."/>
            <person name="Bloem J."/>
            <person name="Labutti K."/>
            <person name="Salamov A."/>
            <person name="Andreopoulos B."/>
            <person name="Baker S."/>
            <person name="Barry K."/>
            <person name="Bills G."/>
            <person name="Bluhm B."/>
            <person name="Cannon C."/>
            <person name="Castanera R."/>
            <person name="Culley D."/>
            <person name="Daum C."/>
            <person name="Ezra D."/>
            <person name="Gonzalez J."/>
            <person name="Henrissat B."/>
            <person name="Kuo A."/>
            <person name="Liang C."/>
            <person name="Lipzen A."/>
            <person name="Lutzoni F."/>
            <person name="Magnuson J."/>
            <person name="Mondo S."/>
            <person name="Nolan M."/>
            <person name="Ohm R."/>
            <person name="Pangilinan J."/>
            <person name="Park H.-J."/>
            <person name="Ramirez L."/>
            <person name="Alfaro M."/>
            <person name="Sun H."/>
            <person name="Tritt A."/>
            <person name="Yoshinaga Y."/>
            <person name="Zwiers L.-H."/>
            <person name="Turgeon B."/>
            <person name="Goodwin S."/>
            <person name="Spatafora J."/>
            <person name="Crous P."/>
            <person name="Grigoriev I."/>
        </authorList>
    </citation>
    <scope>NUCLEOTIDE SEQUENCE</scope>
    <source>
        <strain evidence="1">CBS 122368</strain>
    </source>
</reference>
<dbReference type="InterPro" id="IPR038883">
    <property type="entry name" value="AN11006-like"/>
</dbReference>
<dbReference type="AlphaFoldDB" id="A0A6A6HX32"/>
<evidence type="ECO:0000313" key="2">
    <source>
        <dbReference type="Proteomes" id="UP000800094"/>
    </source>
</evidence>
<accession>A0A6A6HX32</accession>
<evidence type="ECO:0008006" key="3">
    <source>
        <dbReference type="Google" id="ProtNLM"/>
    </source>
</evidence>
<evidence type="ECO:0000313" key="1">
    <source>
        <dbReference type="EMBL" id="KAF2242636.1"/>
    </source>
</evidence>
<dbReference type="GeneID" id="54583565"/>
<dbReference type="PANTHER" id="PTHR42085">
    <property type="entry name" value="F-BOX DOMAIN-CONTAINING PROTEIN"/>
    <property type="match status" value="1"/>
</dbReference>
<gene>
    <name evidence="1" type="ORF">BU26DRAFT_524221</name>
</gene>
<dbReference type="PANTHER" id="PTHR42085:SF1">
    <property type="entry name" value="F-BOX DOMAIN-CONTAINING PROTEIN"/>
    <property type="match status" value="1"/>
</dbReference>
<proteinExistence type="predicted"/>
<dbReference type="EMBL" id="ML987207">
    <property type="protein sequence ID" value="KAF2242636.1"/>
    <property type="molecule type" value="Genomic_DNA"/>
</dbReference>
<sequence length="212" mass="24095">MAFLSLPGELRNKIYDEALFPNHEYLVIINCSQPRDIVCSVLSSPVFRISRRIRAEALARLCSTKRIEILDVSSANTFLDYISSTGQDNITNIVIGLKNVEQMASSHADIFFANLAKLKALKSLKMEVGSSVLKLPIRDVQPTGDLPDWDFFAKMEKFAKTRGDVEVSWATWATGMDWPWLMFMAQRRRLERMFGKEKRESGVQGLVGRRFG</sequence>
<dbReference type="OrthoDB" id="62952at2759"/>
<dbReference type="RefSeq" id="XP_033677640.1">
    <property type="nucleotide sequence ID" value="XM_033830235.1"/>
</dbReference>
<keyword evidence="2" id="KW-1185">Reference proteome</keyword>
<protein>
    <recommendedName>
        <fullName evidence="3">F-box domain-containing protein</fullName>
    </recommendedName>
</protein>
<organism evidence="1 2">
    <name type="scientific">Trematosphaeria pertusa</name>
    <dbReference type="NCBI Taxonomy" id="390896"/>
    <lineage>
        <taxon>Eukaryota</taxon>
        <taxon>Fungi</taxon>
        <taxon>Dikarya</taxon>
        <taxon>Ascomycota</taxon>
        <taxon>Pezizomycotina</taxon>
        <taxon>Dothideomycetes</taxon>
        <taxon>Pleosporomycetidae</taxon>
        <taxon>Pleosporales</taxon>
        <taxon>Massarineae</taxon>
        <taxon>Trematosphaeriaceae</taxon>
        <taxon>Trematosphaeria</taxon>
    </lineage>
</organism>
<dbReference type="Proteomes" id="UP000800094">
    <property type="component" value="Unassembled WGS sequence"/>
</dbReference>
<name>A0A6A6HX32_9PLEO</name>